<dbReference type="GO" id="GO:0005524">
    <property type="term" value="F:ATP binding"/>
    <property type="evidence" value="ECO:0007669"/>
    <property type="project" value="UniProtKB-KW"/>
</dbReference>
<evidence type="ECO:0000259" key="7">
    <source>
        <dbReference type="Pfam" id="PF00931"/>
    </source>
</evidence>
<feature type="domain" description="Disease resistance protein winged helix" evidence="9">
    <location>
        <begin position="431"/>
        <end position="485"/>
    </location>
</feature>
<keyword evidence="6" id="KW-0067">ATP-binding</keyword>
<feature type="domain" description="R13L1/DRL21-like LRR repeat region" evidence="10">
    <location>
        <begin position="707"/>
        <end position="837"/>
    </location>
</feature>
<dbReference type="Gene3D" id="1.20.5.4130">
    <property type="match status" value="1"/>
</dbReference>
<dbReference type="Gene3D" id="1.10.8.430">
    <property type="entry name" value="Helical domain of apoptotic protease-activating factors"/>
    <property type="match status" value="1"/>
</dbReference>
<dbReference type="SUPFAM" id="SSF52058">
    <property type="entry name" value="L domain-like"/>
    <property type="match status" value="2"/>
</dbReference>
<keyword evidence="3" id="KW-0677">Repeat</keyword>
<dbReference type="OMA" id="LHEWKAI"/>
<dbReference type="GO" id="GO:0009626">
    <property type="term" value="P:plant-type hypersensitive response"/>
    <property type="evidence" value="ECO:0007669"/>
    <property type="project" value="UniProtKB-ARBA"/>
</dbReference>
<keyword evidence="4" id="KW-0547">Nucleotide-binding</keyword>
<dbReference type="SUPFAM" id="SSF52540">
    <property type="entry name" value="P-loop containing nucleoside triphosphate hydrolases"/>
    <property type="match status" value="1"/>
</dbReference>
<dbReference type="Gene3D" id="1.10.10.10">
    <property type="entry name" value="Winged helix-like DNA-binding domain superfamily/Winged helix DNA-binding domain"/>
    <property type="match status" value="1"/>
</dbReference>
<dbReference type="Gene3D" id="3.40.50.300">
    <property type="entry name" value="P-loop containing nucleotide triphosphate hydrolases"/>
    <property type="match status" value="1"/>
</dbReference>
<dbReference type="AlphaFoldDB" id="A0A0E0LXJ5"/>
<keyword evidence="2" id="KW-0433">Leucine-rich repeat</keyword>
<evidence type="ECO:0000256" key="4">
    <source>
        <dbReference type="ARBA" id="ARBA00022741"/>
    </source>
</evidence>
<dbReference type="GO" id="GO:0002758">
    <property type="term" value="P:innate immune response-activating signaling pathway"/>
    <property type="evidence" value="ECO:0007669"/>
    <property type="project" value="UniProtKB-ARBA"/>
</dbReference>
<dbReference type="HOGENOM" id="CLU_000837_8_8_1"/>
<dbReference type="EnsemblPlants" id="OPUNC08G20400.1">
    <property type="protein sequence ID" value="OPUNC08G20400.1"/>
    <property type="gene ID" value="OPUNC08G20400"/>
</dbReference>
<dbReference type="InterPro" id="IPR041118">
    <property type="entry name" value="Rx_N"/>
</dbReference>
<dbReference type="InterPro" id="IPR058922">
    <property type="entry name" value="WHD_DRP"/>
</dbReference>
<evidence type="ECO:0000259" key="9">
    <source>
        <dbReference type="Pfam" id="PF23559"/>
    </source>
</evidence>
<evidence type="ECO:0000259" key="8">
    <source>
        <dbReference type="Pfam" id="PF18052"/>
    </source>
</evidence>
<sequence>MAESLILPIVRGVTAKAADELVQSVTRVCGAVDDDRRKLQRQLLAVQCTLADAEVKSETNLAVKRWMKDLDAAAYEADDVLDDFEYEALRRDAQVGDSTTGKVLGYFTPQSPLLFHVTMSSKLSNVLNKINELVEEMNRFGLSVERIESQSPQGLKPPYHQMHSAALDDSSDIVGRDDDKEVVVKLLLDQRDEQKLQVLPVVGMGGLGKTTLAKMVYNDTSVRDHFQLKMWHCVSEKFEAVPLLKSIIELATNKRCQVPDTIELLRRQLEEAIGSKRFLLVLDDVWNEDENKWQDELRPLLCSAGGGHGSVVVVTTRSQQVASIMGTMRSHELACLNDDDSWELFSKKAFSEEVQEEAELVTIGRLIVKKCRGLPLALKAMGGLMSSKQQVKEWKTIADSARDKDEILSILQLSYRHLPSDMKRCFAFCSVFPRNHEMDKEVLIQLWMANGFIQEDGTMDLEQKGEYIFQNLVWRSFLQDVKAKKTVDHLAELQPLTIQQKKIMEEALPYESIGCKMHDLMHDLAKDVAYECVTSEHLLQHEASVRNVRHMNISSTFGMHEIIEMLQVTSSLRTWIVSSPLCRDLKNLRLASLRALVIEKGVFHYHPVMSSHVINYSKHLRYIDLSMSQIVVLPSSICVMYNLQTLRLNGCSCLKYLPESMGKMRKLQHLYLLGCDSLVRMPPNFGLLNNLRTLTTFVLDTEVGCGIDELKNLRHLANRLELYNLRKINCRNNGKEANLHQKENLSELLLYWGRDKSYTPENNAYNEEEVLESLTPHSKLKVLELHGYSGLKIPQWMRDPQMLQRLTTLRISNCSGCKDLSTLWLSVSLEHLDLSYMSNLTTLCKNVGVEAEGYTIPQQVFPKLKCLKLEWLSSLEKWAENTAGETNNLVTIPELEMLQIFRCGKLAGVPHCPVLKELDRFGSYTIAMNSLTHLTSLSKLNYVANSRCVSMPLGSWPSLVGLVVRSSTHIPTTLQVETNQGQLENLRSLSLFNCFTVASGSSEMRLGLWKCFAFVEVLHIHLCLNLVCWPTEELTSLIHLRHLYIEHCHKLEGKGSSSEEKIMSLSHLEKLHIQQCYNLLEIPMLPASLEDLRLESCERLVALPSNLGNLAMLRHLYLMYCYVLKEFPDGMDGLISLEILEIQGCAGIEEFPQGLLQRLPTIKELSIQGCPGLEKRCREGGEYFDLVSSVQRICIPEATTEMKESRSKSNLKKLVKWLIPSC</sequence>
<dbReference type="Pfam" id="PF23559">
    <property type="entry name" value="WHD_DRP"/>
    <property type="match status" value="1"/>
</dbReference>
<comment type="similarity">
    <text evidence="1">Belongs to the disease resistance NB-LRR family.</text>
</comment>
<evidence type="ECO:0000313" key="11">
    <source>
        <dbReference type="EnsemblPlants" id="OPUNC08G20400.1"/>
    </source>
</evidence>
<dbReference type="Pfam" id="PF00931">
    <property type="entry name" value="NB-ARC"/>
    <property type="match status" value="1"/>
</dbReference>
<dbReference type="STRING" id="4537.A0A0E0LXJ5"/>
<evidence type="ECO:0000256" key="3">
    <source>
        <dbReference type="ARBA" id="ARBA00022737"/>
    </source>
</evidence>
<organism evidence="11">
    <name type="scientific">Oryza punctata</name>
    <name type="common">Red rice</name>
    <dbReference type="NCBI Taxonomy" id="4537"/>
    <lineage>
        <taxon>Eukaryota</taxon>
        <taxon>Viridiplantae</taxon>
        <taxon>Streptophyta</taxon>
        <taxon>Embryophyta</taxon>
        <taxon>Tracheophyta</taxon>
        <taxon>Spermatophyta</taxon>
        <taxon>Magnoliopsida</taxon>
        <taxon>Liliopsida</taxon>
        <taxon>Poales</taxon>
        <taxon>Poaceae</taxon>
        <taxon>BOP clade</taxon>
        <taxon>Oryzoideae</taxon>
        <taxon>Oryzeae</taxon>
        <taxon>Oryzinae</taxon>
        <taxon>Oryza</taxon>
    </lineage>
</organism>
<dbReference type="PANTHER" id="PTHR36766">
    <property type="entry name" value="PLANT BROAD-SPECTRUM MILDEW RESISTANCE PROTEIN RPW8"/>
    <property type="match status" value="1"/>
</dbReference>
<dbReference type="GO" id="GO:0042742">
    <property type="term" value="P:defense response to bacterium"/>
    <property type="evidence" value="ECO:0007669"/>
    <property type="project" value="UniProtKB-ARBA"/>
</dbReference>
<reference evidence="11" key="2">
    <citation type="submission" date="2018-05" db="EMBL/GenBank/DDBJ databases">
        <title>OpunRS2 (Oryza punctata Reference Sequence Version 2).</title>
        <authorList>
            <person name="Zhang J."/>
            <person name="Kudrna D."/>
            <person name="Lee S."/>
            <person name="Talag J."/>
            <person name="Welchert J."/>
            <person name="Wing R.A."/>
        </authorList>
    </citation>
    <scope>NUCLEOTIDE SEQUENCE [LARGE SCALE GENOMIC DNA]</scope>
</reference>
<feature type="domain" description="Disease resistance N-terminal" evidence="8">
    <location>
        <begin position="13"/>
        <end position="93"/>
    </location>
</feature>
<keyword evidence="12" id="KW-1185">Reference proteome</keyword>
<dbReference type="Gene3D" id="3.80.10.10">
    <property type="entry name" value="Ribonuclease Inhibitor"/>
    <property type="match status" value="3"/>
</dbReference>
<accession>A0A0E0LXJ5</accession>
<dbReference type="Gramene" id="OPUNC08G20400.1">
    <property type="protein sequence ID" value="OPUNC08G20400.1"/>
    <property type="gene ID" value="OPUNC08G20400"/>
</dbReference>
<evidence type="ECO:0000256" key="6">
    <source>
        <dbReference type="ARBA" id="ARBA00022840"/>
    </source>
</evidence>
<evidence type="ECO:0000256" key="2">
    <source>
        <dbReference type="ARBA" id="ARBA00022614"/>
    </source>
</evidence>
<dbReference type="InterPro" id="IPR032675">
    <property type="entry name" value="LRR_dom_sf"/>
</dbReference>
<dbReference type="Proteomes" id="UP000026962">
    <property type="component" value="Chromosome 8"/>
</dbReference>
<dbReference type="eggNOG" id="KOG4658">
    <property type="taxonomic scope" value="Eukaryota"/>
</dbReference>
<proteinExistence type="inferred from homology"/>
<evidence type="ECO:0000256" key="5">
    <source>
        <dbReference type="ARBA" id="ARBA00022821"/>
    </source>
</evidence>
<feature type="domain" description="NB-ARC" evidence="7">
    <location>
        <begin position="178"/>
        <end position="354"/>
    </location>
</feature>
<dbReference type="InterPro" id="IPR002182">
    <property type="entry name" value="NB-ARC"/>
</dbReference>
<protein>
    <submittedName>
        <fullName evidence="11">Uncharacterized protein</fullName>
    </submittedName>
</protein>
<dbReference type="InterPro" id="IPR036388">
    <property type="entry name" value="WH-like_DNA-bd_sf"/>
</dbReference>
<keyword evidence="5" id="KW-0611">Plant defense</keyword>
<dbReference type="PRINTS" id="PR00364">
    <property type="entry name" value="DISEASERSIST"/>
</dbReference>
<reference evidence="11" key="1">
    <citation type="submission" date="2015-04" db="UniProtKB">
        <authorList>
            <consortium name="EnsemblPlants"/>
        </authorList>
    </citation>
    <scope>IDENTIFICATION</scope>
</reference>
<evidence type="ECO:0000256" key="1">
    <source>
        <dbReference type="ARBA" id="ARBA00008894"/>
    </source>
</evidence>
<dbReference type="Pfam" id="PF18052">
    <property type="entry name" value="Rx_N"/>
    <property type="match status" value="1"/>
</dbReference>
<name>A0A0E0LXJ5_ORYPU</name>
<dbReference type="PANTHER" id="PTHR36766:SF64">
    <property type="entry name" value="OS12G0206100 PROTEIN"/>
    <property type="match status" value="1"/>
</dbReference>
<dbReference type="InterPro" id="IPR056789">
    <property type="entry name" value="LRR_R13L1-DRL21"/>
</dbReference>
<dbReference type="Pfam" id="PF25019">
    <property type="entry name" value="LRR_R13L1-DRL21"/>
    <property type="match status" value="1"/>
</dbReference>
<dbReference type="GO" id="GO:0043531">
    <property type="term" value="F:ADP binding"/>
    <property type="evidence" value="ECO:0007669"/>
    <property type="project" value="InterPro"/>
</dbReference>
<dbReference type="FunFam" id="1.10.8.430:FF:000003">
    <property type="entry name" value="Probable disease resistance protein At5g66910"/>
    <property type="match status" value="1"/>
</dbReference>
<dbReference type="FunFam" id="1.10.10.10:FF:000322">
    <property type="entry name" value="Probable disease resistance protein At1g63360"/>
    <property type="match status" value="1"/>
</dbReference>
<dbReference type="InterPro" id="IPR042197">
    <property type="entry name" value="Apaf_helical"/>
</dbReference>
<evidence type="ECO:0000313" key="12">
    <source>
        <dbReference type="Proteomes" id="UP000026962"/>
    </source>
</evidence>
<evidence type="ECO:0000259" key="10">
    <source>
        <dbReference type="Pfam" id="PF25019"/>
    </source>
</evidence>
<dbReference type="InterPro" id="IPR027417">
    <property type="entry name" value="P-loop_NTPase"/>
</dbReference>